<accession>A0A0G4IUZ7</accession>
<feature type="transmembrane region" description="Helical" evidence="3">
    <location>
        <begin position="318"/>
        <end position="342"/>
    </location>
</feature>
<evidence type="ECO:0000256" key="2">
    <source>
        <dbReference type="SAM" id="MobiDB-lite"/>
    </source>
</evidence>
<sequence length="439" mass="47105">MGVGALHVVCAGLLAVSLFQSVNPIYGYLHEFFVRVCALHDDDVSHHIWPVYSYTSALALVPLMYVSEYGAGYAPVIVVGVLLRLAMALAHEFARPSALYPHQIALAMFGIAVACKVSFSAYLYAILPASMYFQMTGYVRACNLLAHVIGGMVGWVLRDVLHAAWTWFFTVQQASIAIALVSFATVIGFARRLPRRCEHDPAGSLAPRLRSLGELRALLRAIYSSPSVVIWSVWFVVGYAVLELVLLTHVTLFFEIDPNANLNGIIYAVSRLLAAGAALLSGCQSGFINRHPVPIMLCGSVSIAALLVVSGLASTIALAYACLCGICAILEYCMTAATSIIACELPTSVRGFAILFSTLLSLVVQVSLQFICGPVLQLSIHAKYVTLGGTMALLAVVLCHIAVRRRALSTTTDGKTVELELPDRVPSPTSDNTAGNDVL</sequence>
<feature type="chain" id="PRO_5035990758" description="Major facilitator superfamily (MFS) profile domain-containing protein" evidence="4">
    <location>
        <begin position="25"/>
        <end position="439"/>
    </location>
</feature>
<feature type="compositionally biased region" description="Polar residues" evidence="2">
    <location>
        <begin position="427"/>
        <end position="439"/>
    </location>
</feature>
<dbReference type="EMBL" id="CDSF01000090">
    <property type="protein sequence ID" value="CEO99123.1"/>
    <property type="molecule type" value="Genomic_DNA"/>
</dbReference>
<feature type="signal peptide" evidence="4">
    <location>
        <begin position="1"/>
        <end position="24"/>
    </location>
</feature>
<organism evidence="5 7">
    <name type="scientific">Plasmodiophora brassicae</name>
    <name type="common">Clubroot disease agent</name>
    <dbReference type="NCBI Taxonomy" id="37360"/>
    <lineage>
        <taxon>Eukaryota</taxon>
        <taxon>Sar</taxon>
        <taxon>Rhizaria</taxon>
        <taxon>Endomyxa</taxon>
        <taxon>Phytomyxea</taxon>
        <taxon>Plasmodiophorida</taxon>
        <taxon>Plasmodiophoridae</taxon>
        <taxon>Plasmodiophora</taxon>
    </lineage>
</organism>
<evidence type="ECO:0000256" key="3">
    <source>
        <dbReference type="SAM" id="Phobius"/>
    </source>
</evidence>
<dbReference type="Proteomes" id="UP000290189">
    <property type="component" value="Unassembled WGS sequence"/>
</dbReference>
<dbReference type="PANTHER" id="PTHR10686">
    <property type="entry name" value="FOLATE TRANSPORTER"/>
    <property type="match status" value="1"/>
</dbReference>
<keyword evidence="3" id="KW-0472">Membrane</keyword>
<feature type="transmembrane region" description="Helical" evidence="3">
    <location>
        <begin position="103"/>
        <end position="125"/>
    </location>
</feature>
<keyword evidence="4" id="KW-0732">Signal</keyword>
<feature type="transmembrane region" description="Helical" evidence="3">
    <location>
        <begin position="293"/>
        <end position="312"/>
    </location>
</feature>
<dbReference type="Gene3D" id="1.20.1250.20">
    <property type="entry name" value="MFS general substrate transporter like domains"/>
    <property type="match status" value="1"/>
</dbReference>
<keyword evidence="7" id="KW-1185">Reference proteome</keyword>
<evidence type="ECO:0000313" key="8">
    <source>
        <dbReference type="Proteomes" id="UP000290189"/>
    </source>
</evidence>
<feature type="transmembrane region" description="Helical" evidence="3">
    <location>
        <begin position="217"/>
        <end position="242"/>
    </location>
</feature>
<dbReference type="AlphaFoldDB" id="A0A0G4IUZ7"/>
<evidence type="ECO:0000256" key="4">
    <source>
        <dbReference type="SAM" id="SignalP"/>
    </source>
</evidence>
<feature type="transmembrane region" description="Helical" evidence="3">
    <location>
        <begin position="262"/>
        <end position="281"/>
    </location>
</feature>
<feature type="region of interest" description="Disordered" evidence="2">
    <location>
        <begin position="419"/>
        <end position="439"/>
    </location>
</feature>
<evidence type="ECO:0000313" key="5">
    <source>
        <dbReference type="EMBL" id="CEO99123.1"/>
    </source>
</evidence>
<feature type="transmembrane region" description="Helical" evidence="3">
    <location>
        <begin position="354"/>
        <end position="376"/>
    </location>
</feature>
<comment type="similarity">
    <text evidence="1">Belongs to the reduced folate carrier (RFC) transporter (TC 2.A.48) family.</text>
</comment>
<dbReference type="InterPro" id="IPR036259">
    <property type="entry name" value="MFS_trans_sf"/>
</dbReference>
<dbReference type="GO" id="GO:0005886">
    <property type="term" value="C:plasma membrane"/>
    <property type="evidence" value="ECO:0007669"/>
    <property type="project" value="TreeGrafter"/>
</dbReference>
<feature type="transmembrane region" description="Helical" evidence="3">
    <location>
        <begin position="137"/>
        <end position="157"/>
    </location>
</feature>
<name>A0A0G4IUZ7_PLABS</name>
<feature type="transmembrane region" description="Helical" evidence="3">
    <location>
        <begin position="163"/>
        <end position="190"/>
    </location>
</feature>
<dbReference type="OMA" id="ATQIMAM"/>
<dbReference type="PANTHER" id="PTHR10686:SF18">
    <property type="entry name" value="IP11787P-RELATED"/>
    <property type="match status" value="1"/>
</dbReference>
<dbReference type="Pfam" id="PF01770">
    <property type="entry name" value="Folate_carrier"/>
    <property type="match status" value="2"/>
</dbReference>
<protein>
    <recommendedName>
        <fullName evidence="9">Major facilitator superfamily (MFS) profile domain-containing protein</fullName>
    </recommendedName>
</protein>
<dbReference type="OrthoDB" id="18814at2759"/>
<feature type="transmembrane region" description="Helical" evidence="3">
    <location>
        <begin position="73"/>
        <end position="91"/>
    </location>
</feature>
<dbReference type="Proteomes" id="UP000039324">
    <property type="component" value="Unassembled WGS sequence"/>
</dbReference>
<geneLocation type="mitochondrion" evidence="6"/>
<feature type="transmembrane region" description="Helical" evidence="3">
    <location>
        <begin position="48"/>
        <end position="66"/>
    </location>
</feature>
<evidence type="ECO:0000256" key="1">
    <source>
        <dbReference type="ARBA" id="ARBA00005773"/>
    </source>
</evidence>
<keyword evidence="3" id="KW-0812">Transmembrane</keyword>
<reference evidence="5 7" key="1">
    <citation type="submission" date="2015-02" db="EMBL/GenBank/DDBJ databases">
        <authorList>
            <person name="Chooi Y.-H."/>
        </authorList>
    </citation>
    <scope>NUCLEOTIDE SEQUENCE [LARGE SCALE GENOMIC DNA]</scope>
    <source>
        <strain evidence="5">E3</strain>
    </source>
</reference>
<keyword evidence="6" id="KW-0496">Mitochondrion</keyword>
<evidence type="ECO:0000313" key="6">
    <source>
        <dbReference type="EMBL" id="SPQ97139.1"/>
    </source>
</evidence>
<reference evidence="6 8" key="2">
    <citation type="submission" date="2018-03" db="EMBL/GenBank/DDBJ databases">
        <authorList>
            <person name="Fogelqvist J."/>
        </authorList>
    </citation>
    <scope>NUCLEOTIDE SEQUENCE [LARGE SCALE GENOMIC DNA]</scope>
</reference>
<dbReference type="SUPFAM" id="SSF103473">
    <property type="entry name" value="MFS general substrate transporter"/>
    <property type="match status" value="1"/>
</dbReference>
<feature type="transmembrane region" description="Helical" evidence="3">
    <location>
        <begin position="382"/>
        <end position="403"/>
    </location>
</feature>
<dbReference type="InterPro" id="IPR002666">
    <property type="entry name" value="Folate_carrier"/>
</dbReference>
<dbReference type="GO" id="GO:0090482">
    <property type="term" value="F:vitamin transmembrane transporter activity"/>
    <property type="evidence" value="ECO:0007669"/>
    <property type="project" value="InterPro"/>
</dbReference>
<keyword evidence="3" id="KW-1133">Transmembrane helix</keyword>
<proteinExistence type="inferred from homology"/>
<gene>
    <name evidence="5" type="ORF">PBRA_001028</name>
    <name evidence="6" type="ORF">PLBR_LOCUS4354</name>
</gene>
<dbReference type="EMBL" id="OVEO01000007">
    <property type="protein sequence ID" value="SPQ97139.1"/>
    <property type="molecule type" value="Genomic_DNA"/>
</dbReference>
<evidence type="ECO:0008006" key="9">
    <source>
        <dbReference type="Google" id="ProtNLM"/>
    </source>
</evidence>
<evidence type="ECO:0000313" key="7">
    <source>
        <dbReference type="Proteomes" id="UP000039324"/>
    </source>
</evidence>